<feature type="signal peptide" evidence="2">
    <location>
        <begin position="1"/>
        <end position="30"/>
    </location>
</feature>
<feature type="region of interest" description="Disordered" evidence="1">
    <location>
        <begin position="79"/>
        <end position="108"/>
    </location>
</feature>
<accession>A0A4Y2GHU3</accession>
<feature type="region of interest" description="Disordered" evidence="1">
    <location>
        <begin position="38"/>
        <end position="57"/>
    </location>
</feature>
<evidence type="ECO:0000313" key="4">
    <source>
        <dbReference type="Proteomes" id="UP000499080"/>
    </source>
</evidence>
<evidence type="ECO:0000256" key="1">
    <source>
        <dbReference type="SAM" id="MobiDB-lite"/>
    </source>
</evidence>
<feature type="chain" id="PRO_5021488635" description="Secreted protein" evidence="2">
    <location>
        <begin position="31"/>
        <end position="108"/>
    </location>
</feature>
<dbReference type="Proteomes" id="UP000499080">
    <property type="component" value="Unassembled WGS sequence"/>
</dbReference>
<organism evidence="3 4">
    <name type="scientific">Araneus ventricosus</name>
    <name type="common">Orbweaver spider</name>
    <name type="synonym">Epeira ventricosa</name>
    <dbReference type="NCBI Taxonomy" id="182803"/>
    <lineage>
        <taxon>Eukaryota</taxon>
        <taxon>Metazoa</taxon>
        <taxon>Ecdysozoa</taxon>
        <taxon>Arthropoda</taxon>
        <taxon>Chelicerata</taxon>
        <taxon>Arachnida</taxon>
        <taxon>Araneae</taxon>
        <taxon>Araneomorphae</taxon>
        <taxon>Entelegynae</taxon>
        <taxon>Araneoidea</taxon>
        <taxon>Araneidae</taxon>
        <taxon>Araneus</taxon>
    </lineage>
</organism>
<keyword evidence="2" id="KW-0732">Signal</keyword>
<evidence type="ECO:0008006" key="5">
    <source>
        <dbReference type="Google" id="ProtNLM"/>
    </source>
</evidence>
<dbReference type="EMBL" id="BGPR01099338">
    <property type="protein sequence ID" value="GBM52336.1"/>
    <property type="molecule type" value="Genomic_DNA"/>
</dbReference>
<keyword evidence="4" id="KW-1185">Reference proteome</keyword>
<gene>
    <name evidence="3" type="ORF">AVEN_64043_1</name>
</gene>
<dbReference type="AlphaFoldDB" id="A0A4Y2GHU3"/>
<protein>
    <recommendedName>
        <fullName evidence="5">Secreted protein</fullName>
    </recommendedName>
</protein>
<name>A0A4Y2GHU3_ARAVE</name>
<evidence type="ECO:0000313" key="3">
    <source>
        <dbReference type="EMBL" id="GBM52336.1"/>
    </source>
</evidence>
<sequence>MPTREARNRLFIRRLFIYLLVMTPLHRGSCFRTRIRKTGSTPALPKHPGHLNDNRWNSSSTEAGVLVAYPQATVRSLPKEARTITGGGTQSPTITMPTLEPAYSSTYS</sequence>
<reference evidence="3 4" key="1">
    <citation type="journal article" date="2019" name="Sci. Rep.">
        <title>Orb-weaving spider Araneus ventricosus genome elucidates the spidroin gene catalogue.</title>
        <authorList>
            <person name="Kono N."/>
            <person name="Nakamura H."/>
            <person name="Ohtoshi R."/>
            <person name="Moran D.A.P."/>
            <person name="Shinohara A."/>
            <person name="Yoshida Y."/>
            <person name="Fujiwara M."/>
            <person name="Mori M."/>
            <person name="Tomita M."/>
            <person name="Arakawa K."/>
        </authorList>
    </citation>
    <scope>NUCLEOTIDE SEQUENCE [LARGE SCALE GENOMIC DNA]</scope>
</reference>
<evidence type="ECO:0000256" key="2">
    <source>
        <dbReference type="SAM" id="SignalP"/>
    </source>
</evidence>
<proteinExistence type="predicted"/>
<comment type="caution">
    <text evidence="3">The sequence shown here is derived from an EMBL/GenBank/DDBJ whole genome shotgun (WGS) entry which is preliminary data.</text>
</comment>